<dbReference type="InterPro" id="IPR000073">
    <property type="entry name" value="AB_hydrolase_1"/>
</dbReference>
<reference evidence="2" key="1">
    <citation type="submission" date="2022-07" db="EMBL/GenBank/DDBJ databases">
        <title>Genome analysis of Parmales, a sister group of diatoms, reveals the evolutionary specialization of diatoms from phago-mixotrophs to photoautotrophs.</title>
        <authorList>
            <person name="Ban H."/>
            <person name="Sato S."/>
            <person name="Yoshikawa S."/>
            <person name="Kazumasa Y."/>
            <person name="Nakamura Y."/>
            <person name="Ichinomiya M."/>
            <person name="Saitoh K."/>
            <person name="Sato N."/>
            <person name="Blanc-Mathieu R."/>
            <person name="Endo H."/>
            <person name="Kuwata A."/>
            <person name="Ogata H."/>
        </authorList>
    </citation>
    <scope>NUCLEOTIDE SEQUENCE</scope>
</reference>
<dbReference type="SUPFAM" id="SSF53474">
    <property type="entry name" value="alpha/beta-Hydrolases"/>
    <property type="match status" value="1"/>
</dbReference>
<evidence type="ECO:0000313" key="2">
    <source>
        <dbReference type="EMBL" id="GMH46720.1"/>
    </source>
</evidence>
<dbReference type="OrthoDB" id="45130at2759"/>
<accession>A0A9W6ZAR4</accession>
<evidence type="ECO:0000313" key="3">
    <source>
        <dbReference type="Proteomes" id="UP001165082"/>
    </source>
</evidence>
<dbReference type="Proteomes" id="UP001165082">
    <property type="component" value="Unassembled WGS sequence"/>
</dbReference>
<dbReference type="AlphaFoldDB" id="A0A9W6ZAR4"/>
<name>A0A9W6ZAR4_9STRA</name>
<protein>
    <recommendedName>
        <fullName evidence="1">AB hydrolase-1 domain-containing protein</fullName>
    </recommendedName>
</protein>
<organism evidence="2 3">
    <name type="scientific">Triparma retinervis</name>
    <dbReference type="NCBI Taxonomy" id="2557542"/>
    <lineage>
        <taxon>Eukaryota</taxon>
        <taxon>Sar</taxon>
        <taxon>Stramenopiles</taxon>
        <taxon>Ochrophyta</taxon>
        <taxon>Bolidophyceae</taxon>
        <taxon>Parmales</taxon>
        <taxon>Triparmaceae</taxon>
        <taxon>Triparma</taxon>
    </lineage>
</organism>
<feature type="domain" description="AB hydrolase-1" evidence="1">
    <location>
        <begin position="62"/>
        <end position="270"/>
    </location>
</feature>
<sequence>MHPIRRLSSSSAPNVSAALEKIAAQQQQLLNKWGFITKSVTLQSGEIMDYLERGSTSCSTTLLMCHGLTQDKTLFAPFAAAMRVPKSVRIIIPDAIGHGSRIPSALELGDDLKGWSNEERADDVLSFLDSINAPENLDVFGYSMGGGGGLTEEAIDETNSGLIRYAYRSIPEAEGMLEAVGFHPAQVKSRAPLLLASRIATGTAQNDYWARMWSGLANGLSMSGVGMTISEAMLDSTFSLSEEALEKTSTTVAVIQGSKDRIIHQDVPKRILEGLTSDRCSVHYLDQFGHSGNPDDENGYIATPAGPIAAEFFEY</sequence>
<evidence type="ECO:0000259" key="1">
    <source>
        <dbReference type="Pfam" id="PF12697"/>
    </source>
</evidence>
<comment type="caution">
    <text evidence="2">The sequence shown here is derived from an EMBL/GenBank/DDBJ whole genome shotgun (WGS) entry which is preliminary data.</text>
</comment>
<dbReference type="InterPro" id="IPR029058">
    <property type="entry name" value="AB_hydrolase_fold"/>
</dbReference>
<dbReference type="Gene3D" id="3.40.50.1820">
    <property type="entry name" value="alpha/beta hydrolase"/>
    <property type="match status" value="1"/>
</dbReference>
<gene>
    <name evidence="2" type="ORF">TrRE_jg12336</name>
</gene>
<proteinExistence type="predicted"/>
<keyword evidence="3" id="KW-1185">Reference proteome</keyword>
<dbReference type="Pfam" id="PF12697">
    <property type="entry name" value="Abhydrolase_6"/>
    <property type="match status" value="1"/>
</dbReference>
<dbReference type="EMBL" id="BRXZ01003068">
    <property type="protein sequence ID" value="GMH46720.1"/>
    <property type="molecule type" value="Genomic_DNA"/>
</dbReference>